<dbReference type="Proteomes" id="UP000789390">
    <property type="component" value="Unassembled WGS sequence"/>
</dbReference>
<evidence type="ECO:0000256" key="4">
    <source>
        <dbReference type="ARBA" id="ARBA00025764"/>
    </source>
</evidence>
<comment type="catalytic activity">
    <reaction evidence="3">
        <text>adenosine 5'-phosphoramidate + H2O = NH4(+) + AMP</text>
        <dbReference type="Rhea" id="RHEA:67916"/>
        <dbReference type="ChEBI" id="CHEBI:15377"/>
        <dbReference type="ChEBI" id="CHEBI:28938"/>
        <dbReference type="ChEBI" id="CHEBI:57890"/>
        <dbReference type="ChEBI" id="CHEBI:456215"/>
    </reaction>
</comment>
<dbReference type="GO" id="GO:0000166">
    <property type="term" value="F:nucleotide binding"/>
    <property type="evidence" value="ECO:0007669"/>
    <property type="project" value="UniProtKB-KW"/>
</dbReference>
<evidence type="ECO:0000256" key="7">
    <source>
        <dbReference type="PIRSR" id="PIRSR601310-1"/>
    </source>
</evidence>
<dbReference type="EMBL" id="CAKKLH010000012">
    <property type="protein sequence ID" value="CAH0098952.1"/>
    <property type="molecule type" value="Genomic_DNA"/>
</dbReference>
<comment type="caution">
    <text evidence="11">The sequence shown here is derived from an EMBL/GenBank/DDBJ whole genome shotgun (WGS) entry which is preliminary data.</text>
</comment>
<reference evidence="11" key="1">
    <citation type="submission" date="2021-11" db="EMBL/GenBank/DDBJ databases">
        <authorList>
            <person name="Schell T."/>
        </authorList>
    </citation>
    <scope>NUCLEOTIDE SEQUENCE</scope>
    <source>
        <strain evidence="11">M5</strain>
    </source>
</reference>
<dbReference type="Pfam" id="PF11969">
    <property type="entry name" value="DcpS_C"/>
    <property type="match status" value="1"/>
</dbReference>
<evidence type="ECO:0000256" key="5">
    <source>
        <dbReference type="ARBA" id="ARBA00039802"/>
    </source>
</evidence>
<evidence type="ECO:0000256" key="2">
    <source>
        <dbReference type="ARBA" id="ARBA00022801"/>
    </source>
</evidence>
<dbReference type="PANTHER" id="PTHR12486:SF5">
    <property type="entry name" value="ADENOSINE 5'-MONOPHOSPHORAMIDASE HINT3"/>
    <property type="match status" value="1"/>
</dbReference>
<dbReference type="SUPFAM" id="SSF54197">
    <property type="entry name" value="HIT-like"/>
    <property type="match status" value="1"/>
</dbReference>
<keyword evidence="2" id="KW-0378">Hydrolase</keyword>
<dbReference type="Gene3D" id="3.30.428.10">
    <property type="entry name" value="HIT-like"/>
    <property type="match status" value="1"/>
</dbReference>
<feature type="active site" description="Tele-AMP-histidine intermediate" evidence="7">
    <location>
        <position position="104"/>
    </location>
</feature>
<dbReference type="InterPro" id="IPR011146">
    <property type="entry name" value="HIT-like"/>
</dbReference>
<evidence type="ECO:0000256" key="1">
    <source>
        <dbReference type="ARBA" id="ARBA00022741"/>
    </source>
</evidence>
<evidence type="ECO:0000313" key="11">
    <source>
        <dbReference type="EMBL" id="CAH0098952.1"/>
    </source>
</evidence>
<organism evidence="11 12">
    <name type="scientific">Daphnia galeata</name>
    <dbReference type="NCBI Taxonomy" id="27404"/>
    <lineage>
        <taxon>Eukaryota</taxon>
        <taxon>Metazoa</taxon>
        <taxon>Ecdysozoa</taxon>
        <taxon>Arthropoda</taxon>
        <taxon>Crustacea</taxon>
        <taxon>Branchiopoda</taxon>
        <taxon>Diplostraca</taxon>
        <taxon>Cladocera</taxon>
        <taxon>Anomopoda</taxon>
        <taxon>Daphniidae</taxon>
        <taxon>Daphnia</taxon>
    </lineage>
</organism>
<evidence type="ECO:0000256" key="6">
    <source>
        <dbReference type="ARBA" id="ARBA00042361"/>
    </source>
</evidence>
<dbReference type="PROSITE" id="PS51084">
    <property type="entry name" value="HIT_2"/>
    <property type="match status" value="1"/>
</dbReference>
<dbReference type="InterPro" id="IPR001310">
    <property type="entry name" value="Histidine_triad_HIT"/>
</dbReference>
<keyword evidence="1" id="KW-0547">Nucleotide-binding</keyword>
<accession>A0A8J2WGT8</accession>
<comment type="similarity">
    <text evidence="4">Belongs to the HINT family.</text>
</comment>
<dbReference type="PRINTS" id="PR00332">
    <property type="entry name" value="HISTRIAD"/>
</dbReference>
<protein>
    <recommendedName>
        <fullName evidence="5">Adenosine 5'-monophosphoramidase HINT3</fullName>
    </recommendedName>
    <alternativeName>
        <fullName evidence="6">Histidine triad nucleotide-binding protein 3</fullName>
    </alternativeName>
</protein>
<keyword evidence="12" id="KW-1185">Reference proteome</keyword>
<evidence type="ECO:0000313" key="12">
    <source>
        <dbReference type="Proteomes" id="UP000789390"/>
    </source>
</evidence>
<name>A0A8J2WGT8_9CRUS</name>
<gene>
    <name evidence="11" type="ORF">DGAL_LOCUS1060</name>
</gene>
<evidence type="ECO:0000259" key="10">
    <source>
        <dbReference type="PROSITE" id="PS51084"/>
    </source>
</evidence>
<proteinExistence type="inferred from homology"/>
<evidence type="ECO:0000256" key="9">
    <source>
        <dbReference type="PROSITE-ProRule" id="PRU00464"/>
    </source>
</evidence>
<sequence>MVSVQKSLKCIFCQICEGLAPATIVHQDLKYLAFNDIKPSAKNHFLIIPRDHITDVKSLTIETVSMVEEMVEVGQQLVKHHGGDLSNSRMGFHWPPFNSVKHLHLHVIFPESAMSFIGRQVFRPGTFYFATPEVTIDWIRKHSASL</sequence>
<feature type="domain" description="HIT" evidence="10">
    <location>
        <begin position="11"/>
        <end position="122"/>
    </location>
</feature>
<dbReference type="GO" id="GO:0016787">
    <property type="term" value="F:hydrolase activity"/>
    <property type="evidence" value="ECO:0007669"/>
    <property type="project" value="UniProtKB-KW"/>
</dbReference>
<dbReference type="AlphaFoldDB" id="A0A8J2WGT8"/>
<dbReference type="PANTHER" id="PTHR12486">
    <property type="entry name" value="APRATAXIN-RELATED"/>
    <property type="match status" value="1"/>
</dbReference>
<feature type="short sequence motif" description="Histidine triad motif" evidence="8 9">
    <location>
        <begin position="102"/>
        <end position="106"/>
    </location>
</feature>
<dbReference type="InterPro" id="IPR036265">
    <property type="entry name" value="HIT-like_sf"/>
</dbReference>
<evidence type="ECO:0000256" key="3">
    <source>
        <dbReference type="ARBA" id="ARBA00024472"/>
    </source>
</evidence>
<dbReference type="OrthoDB" id="1915375at2759"/>
<evidence type="ECO:0000256" key="8">
    <source>
        <dbReference type="PIRSR" id="PIRSR601310-3"/>
    </source>
</evidence>